<evidence type="ECO:0000313" key="4">
    <source>
        <dbReference type="Ensembl" id="ENSAMXP00000040825.1"/>
    </source>
</evidence>
<organism evidence="4 5">
    <name type="scientific">Astyanax mexicanus</name>
    <name type="common">Blind cave fish</name>
    <name type="synonym">Astyanax fasciatus mexicanus</name>
    <dbReference type="NCBI Taxonomy" id="7994"/>
    <lineage>
        <taxon>Eukaryota</taxon>
        <taxon>Metazoa</taxon>
        <taxon>Chordata</taxon>
        <taxon>Craniata</taxon>
        <taxon>Vertebrata</taxon>
        <taxon>Euteleostomi</taxon>
        <taxon>Actinopterygii</taxon>
        <taxon>Neopterygii</taxon>
        <taxon>Teleostei</taxon>
        <taxon>Ostariophysi</taxon>
        <taxon>Characiformes</taxon>
        <taxon>Characoidei</taxon>
        <taxon>Acestrorhamphidae</taxon>
        <taxon>Acestrorhamphinae</taxon>
        <taxon>Astyanax</taxon>
    </lineage>
</organism>
<dbReference type="SUPFAM" id="SSF52047">
    <property type="entry name" value="RNI-like"/>
    <property type="match status" value="1"/>
</dbReference>
<dbReference type="Ensembl" id="ENSAMXT00000046865.1">
    <property type="protein sequence ID" value="ENSAMXP00000040825.1"/>
    <property type="gene ID" value="ENSAMXG00000039115.1"/>
</dbReference>
<evidence type="ECO:0000256" key="3">
    <source>
        <dbReference type="SAM" id="MobiDB-lite"/>
    </source>
</evidence>
<reference evidence="4" key="3">
    <citation type="submission" date="2025-08" db="UniProtKB">
        <authorList>
            <consortium name="Ensembl"/>
        </authorList>
    </citation>
    <scope>IDENTIFICATION</scope>
</reference>
<dbReference type="InterPro" id="IPR001611">
    <property type="entry name" value="Leu-rich_rpt"/>
</dbReference>
<dbReference type="Proteomes" id="UP000018467">
    <property type="component" value="Unassembled WGS sequence"/>
</dbReference>
<dbReference type="InterPro" id="IPR032675">
    <property type="entry name" value="LRR_dom_sf"/>
</dbReference>
<evidence type="ECO:0000313" key="5">
    <source>
        <dbReference type="Proteomes" id="UP000018467"/>
    </source>
</evidence>
<reference evidence="5" key="2">
    <citation type="journal article" date="2014" name="Nat. Commun.">
        <title>The cavefish genome reveals candidate genes for eye loss.</title>
        <authorList>
            <person name="McGaugh S.E."/>
            <person name="Gross J.B."/>
            <person name="Aken B."/>
            <person name="Blin M."/>
            <person name="Borowsky R."/>
            <person name="Chalopin D."/>
            <person name="Hinaux H."/>
            <person name="Jeffery W.R."/>
            <person name="Keene A."/>
            <person name="Ma L."/>
            <person name="Minx P."/>
            <person name="Murphy D."/>
            <person name="O'Quin K.E."/>
            <person name="Retaux S."/>
            <person name="Rohner N."/>
            <person name="Searle S.M."/>
            <person name="Stahl B.A."/>
            <person name="Tabin C."/>
            <person name="Volff J.N."/>
            <person name="Yoshizawa M."/>
            <person name="Warren W.C."/>
        </authorList>
    </citation>
    <scope>NUCLEOTIDE SEQUENCE [LARGE SCALE GENOMIC DNA]</scope>
    <source>
        <strain evidence="5">female</strain>
    </source>
</reference>
<dbReference type="Gene3D" id="3.80.10.10">
    <property type="entry name" value="Ribonuclease Inhibitor"/>
    <property type="match status" value="2"/>
</dbReference>
<protein>
    <submittedName>
        <fullName evidence="4">Uncharacterized protein</fullName>
    </submittedName>
</protein>
<reference evidence="4" key="4">
    <citation type="submission" date="2025-09" db="UniProtKB">
        <authorList>
            <consortium name="Ensembl"/>
        </authorList>
    </citation>
    <scope>IDENTIFICATION</scope>
</reference>
<dbReference type="PANTHER" id="PTHR24106">
    <property type="entry name" value="NACHT, LRR AND CARD DOMAINS-CONTAINING"/>
    <property type="match status" value="1"/>
</dbReference>
<reference evidence="5" key="1">
    <citation type="submission" date="2013-03" db="EMBL/GenBank/DDBJ databases">
        <authorList>
            <person name="Jeffery W."/>
            <person name="Warren W."/>
            <person name="Wilson R.K."/>
        </authorList>
    </citation>
    <scope>NUCLEOTIDE SEQUENCE</scope>
    <source>
        <strain evidence="5">female</strain>
    </source>
</reference>
<dbReference type="AlphaFoldDB" id="A0A3B1JG79"/>
<dbReference type="Bgee" id="ENSAMXG00000039115">
    <property type="expression patterns" value="Expressed in heart and 14 other cell types or tissues"/>
</dbReference>
<dbReference type="Pfam" id="PF13516">
    <property type="entry name" value="LRR_6"/>
    <property type="match status" value="2"/>
</dbReference>
<keyword evidence="1" id="KW-0433">Leucine-rich repeat</keyword>
<keyword evidence="2" id="KW-0677">Repeat</keyword>
<sequence length="81" mass="8683">SDSCLKQLDISYNDLQDSGVELLSLGLKTCCNLTEDSCKNLSSALQSVNSCLKELDLSNNELQDSGPALCPSTTSHPTHTH</sequence>
<keyword evidence="5" id="KW-1185">Reference proteome</keyword>
<dbReference type="InParanoid" id="A0A3B1JG79"/>
<feature type="region of interest" description="Disordered" evidence="3">
    <location>
        <begin position="61"/>
        <end position="81"/>
    </location>
</feature>
<evidence type="ECO:0000256" key="1">
    <source>
        <dbReference type="ARBA" id="ARBA00022614"/>
    </source>
</evidence>
<dbReference type="SMART" id="SM00368">
    <property type="entry name" value="LRR_RI"/>
    <property type="match status" value="2"/>
</dbReference>
<dbReference type="InterPro" id="IPR051261">
    <property type="entry name" value="NLR"/>
</dbReference>
<evidence type="ECO:0000256" key="2">
    <source>
        <dbReference type="ARBA" id="ARBA00022737"/>
    </source>
</evidence>
<accession>A0A3B1JG79</accession>
<proteinExistence type="predicted"/>
<feature type="compositionally biased region" description="Low complexity" evidence="3">
    <location>
        <begin position="71"/>
        <end position="81"/>
    </location>
</feature>
<name>A0A3B1JG79_ASTMX</name>